<evidence type="ECO:0000256" key="2">
    <source>
        <dbReference type="ARBA" id="ARBA00022771"/>
    </source>
</evidence>
<evidence type="ECO:0000256" key="4">
    <source>
        <dbReference type="PROSITE-ProRule" id="PRU00175"/>
    </source>
</evidence>
<keyword evidence="9" id="KW-1185">Reference proteome</keyword>
<dbReference type="InterPro" id="IPR013083">
    <property type="entry name" value="Znf_RING/FYVE/PHD"/>
</dbReference>
<dbReference type="EMBL" id="JAACJM010000122">
    <property type="protein sequence ID" value="KAF5344608.1"/>
    <property type="molecule type" value="Genomic_DNA"/>
</dbReference>
<keyword evidence="3" id="KW-0862">Zinc</keyword>
<feature type="domain" description="RING-type" evidence="7">
    <location>
        <begin position="162"/>
        <end position="226"/>
    </location>
</feature>
<keyword evidence="6" id="KW-1133">Transmembrane helix</keyword>
<sequence>MDQNTSIIAELRAEQVDQISDNVSRPSYHLASLDTSADADSSSSSPLPLRLQWALGRLKELFNELELEQLVVVRPRIRKLMDLGRASETNGLGWEIDEFGQRLGSLKTIKEKRSKIPVVRYLPCIPDFRPSEVNGPAPLEWLAMFVHSDVPSVCIEDHNACCNVCLEDFEEPPLALESQVDGGDDGTQASPKPLRKLICGHVFHEDCLPMFQEDDCIGRFECPACRTEFWNSEQFALLSTGRDSVSSDQQQTYDDYYNKLLPWQKIQEGLLDWATWLCINNLDEFLNSTACGHPVDESALYIWAIQTYKRYVYSRLTDSPEGVVDYCFVGPWMEDFSRLVSQGEHEYASQMLRGSWDNWGLQDAPRLLAVLSNHRHQDEPHWVVHRFSLPDGGLTTYHFHSELNDCPDCRPTSWWPAIRLTWPDAAISPNPGIPTLVHVRQPIQLAVDDAVAVAGVWHNILMGLPAEHSVDLERLRDLMYTEVNGLHERFTSWVNYLSTFFGDLYGRCLCCVTKSGTASAGLGTRERPREMHPHDPRFGGWITFTCGRLLELIILDLAQQRQELLAESHGSLVYQDVQVLYLIPLLPKSESPPSHTSNPPPNDRPGASRSNGNTPSQLSSSISSTSEPDFTSRSETSSSRSTSPTRCPSGSSNSSASPSSSASHHHHSYFHTSHNTHNEPGRSSPASASTSETTPLLKKPSRSHFFTRQGKGNLFSYLVIILATLLGALFFVLSRSTFMHQNPNPRSRLTSFWVDVIPSDCHSIGTREYTATLAGIPKDWDLVTACQMTPLVVHGKVVQSEPSCSLVAKSSGSIVVMGRWLVDFDESDCHPIWSNLYADDCVANGTRSYHAEMDYVPSGMDRLASCREAPNVIHGRSLFPSRCAVVLKRGEGSLNNSLIARGEWDVDFNEDGCIPSWGPLISQQCVSHNTRLYLADLIVPPGLEGIASTLCAHTPATIRGRRVFPNRCEMVVKHDEGHPNHSLVARGEWDINFDEDGCIPSWGPLISQQCVSHSTRLYLADLIVPPGLEGIASTLCAHTPATIHGRTLFPHRCEMVVKHDEGHPNHSLVARGEWDINFDEDGCIPSWGPLISQQCVSHSTRLYLADLIVPPGLEGIASTLCAHTPATIHGRTLFPHRCEMVVKHDEGHPNHSLVARGEWDVDFDEDGCIPSWAPLVSQQCVSFGSRAYYADLVVPDGLENIALTLCSSTPVTIHTRTLLPSYCEQLGEASFRGHWTTDFSESSCEAVWTSVNPDEQCLAYDKRRYTAILERIPEELDPLKTCYEAPGWLLGVQRTPELCDRDDQGRVMGSWFVGGPECRPVLFDVRDYGCIESGIKRIEGQVGDIGKNEDWYRLCVTIPYHWYRQTYLPVQCESRTSWAVTRRYAMYNIPDSSCA</sequence>
<dbReference type="Gene3D" id="3.30.40.10">
    <property type="entry name" value="Zinc/RING finger domain, C3HC4 (zinc finger)"/>
    <property type="match status" value="1"/>
</dbReference>
<reference evidence="8 9" key="1">
    <citation type="journal article" date="2020" name="ISME J.">
        <title>Uncovering the hidden diversity of litter-decomposition mechanisms in mushroom-forming fungi.</title>
        <authorList>
            <person name="Floudas D."/>
            <person name="Bentzer J."/>
            <person name="Ahren D."/>
            <person name="Johansson T."/>
            <person name="Persson P."/>
            <person name="Tunlid A."/>
        </authorList>
    </citation>
    <scope>NUCLEOTIDE SEQUENCE [LARGE SCALE GENOMIC DNA]</scope>
    <source>
        <strain evidence="8 9">CBS 291.85</strain>
    </source>
</reference>
<keyword evidence="1" id="KW-0479">Metal-binding</keyword>
<protein>
    <recommendedName>
        <fullName evidence="7">RING-type domain-containing protein</fullName>
    </recommendedName>
</protein>
<feature type="transmembrane region" description="Helical" evidence="6">
    <location>
        <begin position="714"/>
        <end position="733"/>
    </location>
</feature>
<dbReference type="InterPro" id="IPR001841">
    <property type="entry name" value="Znf_RING"/>
</dbReference>
<dbReference type="SUPFAM" id="SSF57850">
    <property type="entry name" value="RING/U-box"/>
    <property type="match status" value="1"/>
</dbReference>
<dbReference type="PROSITE" id="PS50089">
    <property type="entry name" value="ZF_RING_2"/>
    <property type="match status" value="1"/>
</dbReference>
<name>A0A8H5FQ60_9AGAR</name>
<dbReference type="GO" id="GO:0008270">
    <property type="term" value="F:zinc ion binding"/>
    <property type="evidence" value="ECO:0007669"/>
    <property type="project" value="UniProtKB-KW"/>
</dbReference>
<evidence type="ECO:0000256" key="6">
    <source>
        <dbReference type="SAM" id="Phobius"/>
    </source>
</evidence>
<dbReference type="InterPro" id="IPR027370">
    <property type="entry name" value="Znf-RING_euk"/>
</dbReference>
<dbReference type="Proteomes" id="UP000559256">
    <property type="component" value="Unassembled WGS sequence"/>
</dbReference>
<organism evidence="8 9">
    <name type="scientific">Tetrapyrgos nigripes</name>
    <dbReference type="NCBI Taxonomy" id="182062"/>
    <lineage>
        <taxon>Eukaryota</taxon>
        <taxon>Fungi</taxon>
        <taxon>Dikarya</taxon>
        <taxon>Basidiomycota</taxon>
        <taxon>Agaricomycotina</taxon>
        <taxon>Agaricomycetes</taxon>
        <taxon>Agaricomycetidae</taxon>
        <taxon>Agaricales</taxon>
        <taxon>Marasmiineae</taxon>
        <taxon>Marasmiaceae</taxon>
        <taxon>Tetrapyrgos</taxon>
    </lineage>
</organism>
<evidence type="ECO:0000259" key="7">
    <source>
        <dbReference type="PROSITE" id="PS50089"/>
    </source>
</evidence>
<dbReference type="Pfam" id="PF13445">
    <property type="entry name" value="zf-RING_UBOX"/>
    <property type="match status" value="1"/>
</dbReference>
<proteinExistence type="predicted"/>
<comment type="caution">
    <text evidence="8">The sequence shown here is derived from an EMBL/GenBank/DDBJ whole genome shotgun (WGS) entry which is preliminary data.</text>
</comment>
<feature type="compositionally biased region" description="Low complexity" evidence="5">
    <location>
        <begin position="616"/>
        <end position="662"/>
    </location>
</feature>
<keyword evidence="6" id="KW-0472">Membrane</keyword>
<feature type="compositionally biased region" description="Low complexity" evidence="5">
    <location>
        <begin position="683"/>
        <end position="695"/>
    </location>
</feature>
<evidence type="ECO:0000313" key="8">
    <source>
        <dbReference type="EMBL" id="KAF5344608.1"/>
    </source>
</evidence>
<evidence type="ECO:0000256" key="3">
    <source>
        <dbReference type="ARBA" id="ARBA00022833"/>
    </source>
</evidence>
<feature type="region of interest" description="Disordered" evidence="5">
    <location>
        <begin position="589"/>
        <end position="703"/>
    </location>
</feature>
<keyword evidence="6" id="KW-0812">Transmembrane</keyword>
<evidence type="ECO:0000256" key="5">
    <source>
        <dbReference type="SAM" id="MobiDB-lite"/>
    </source>
</evidence>
<dbReference type="OrthoDB" id="2562444at2759"/>
<dbReference type="SMART" id="SM00184">
    <property type="entry name" value="RING"/>
    <property type="match status" value="1"/>
</dbReference>
<accession>A0A8H5FQ60</accession>
<gene>
    <name evidence="8" type="ORF">D9758_013890</name>
</gene>
<keyword evidence="2 4" id="KW-0863">Zinc-finger</keyword>
<evidence type="ECO:0000313" key="9">
    <source>
        <dbReference type="Proteomes" id="UP000559256"/>
    </source>
</evidence>
<evidence type="ECO:0000256" key="1">
    <source>
        <dbReference type="ARBA" id="ARBA00022723"/>
    </source>
</evidence>